<evidence type="ECO:0000313" key="1">
    <source>
        <dbReference type="EMBL" id="VAW97317.1"/>
    </source>
</evidence>
<dbReference type="PROSITE" id="PS51257">
    <property type="entry name" value="PROKAR_LIPOPROTEIN"/>
    <property type="match status" value="1"/>
</dbReference>
<protein>
    <recommendedName>
        <fullName evidence="2">DUF2846 domain-containing protein</fullName>
    </recommendedName>
</protein>
<gene>
    <name evidence="1" type="ORF">MNBD_GAMMA21-378</name>
</gene>
<organism evidence="1">
    <name type="scientific">hydrothermal vent metagenome</name>
    <dbReference type="NCBI Taxonomy" id="652676"/>
    <lineage>
        <taxon>unclassified sequences</taxon>
        <taxon>metagenomes</taxon>
        <taxon>ecological metagenomes</taxon>
    </lineage>
</organism>
<name>A0A3B1ACS9_9ZZZZ</name>
<sequence>MVKIIKLVLLAVFVGLSSACATMSSHMTVQEGNPESKPEAGKALLVFMRPSSYGGAVQATIYDDTTYIGTISANTKIAYQADPGPHMFMVIGESADFMQADLKAGKTYYARVSARMGFWKARFSFNPENGGTSPEELNRW</sequence>
<dbReference type="EMBL" id="UOFR01000046">
    <property type="protein sequence ID" value="VAW97317.1"/>
    <property type="molecule type" value="Genomic_DNA"/>
</dbReference>
<feature type="non-terminal residue" evidence="1">
    <location>
        <position position="140"/>
    </location>
</feature>
<reference evidence="1" key="1">
    <citation type="submission" date="2018-06" db="EMBL/GenBank/DDBJ databases">
        <authorList>
            <person name="Zhirakovskaya E."/>
        </authorList>
    </citation>
    <scope>NUCLEOTIDE SEQUENCE</scope>
</reference>
<evidence type="ECO:0008006" key="2">
    <source>
        <dbReference type="Google" id="ProtNLM"/>
    </source>
</evidence>
<dbReference type="AlphaFoldDB" id="A0A3B1ACS9"/>
<proteinExistence type="predicted"/>
<accession>A0A3B1ACS9</accession>